<keyword evidence="9 11" id="KW-0464">Manganese</keyword>
<dbReference type="Pfam" id="PF22617">
    <property type="entry name" value="HCS_D2"/>
    <property type="match status" value="1"/>
</dbReference>
<feature type="binding site" evidence="11">
    <location>
        <position position="202"/>
    </location>
    <ligand>
        <name>Mn(2+)</name>
        <dbReference type="ChEBI" id="CHEBI:29035"/>
    </ligand>
</feature>
<evidence type="ECO:0000256" key="1">
    <source>
        <dbReference type="ARBA" id="ARBA00004689"/>
    </source>
</evidence>
<dbReference type="InterPro" id="IPR000891">
    <property type="entry name" value="PYR_CT"/>
</dbReference>
<feature type="region of interest" description="Regulatory domain" evidence="11">
    <location>
        <begin position="391"/>
        <end position="511"/>
    </location>
</feature>
<comment type="pathway">
    <text evidence="1 11">Amino-acid biosynthesis; L-leucine biosynthesis; L-leucine from 3-methyl-2-oxobutanoate: step 1/4.</text>
</comment>
<evidence type="ECO:0000256" key="8">
    <source>
        <dbReference type="ARBA" id="ARBA00022723"/>
    </source>
</evidence>
<dbReference type="Gene3D" id="3.20.20.70">
    <property type="entry name" value="Aldolase class I"/>
    <property type="match status" value="1"/>
</dbReference>
<dbReference type="InterPro" id="IPR036230">
    <property type="entry name" value="LeuA_allosteric_dom_sf"/>
</dbReference>
<evidence type="ECO:0000256" key="5">
    <source>
        <dbReference type="ARBA" id="ARBA00022430"/>
    </source>
</evidence>
<comment type="catalytic activity">
    <reaction evidence="11">
        <text>3-methyl-2-oxobutanoate + acetyl-CoA + H2O = (2S)-2-isopropylmalate + CoA + H(+)</text>
        <dbReference type="Rhea" id="RHEA:21524"/>
        <dbReference type="ChEBI" id="CHEBI:1178"/>
        <dbReference type="ChEBI" id="CHEBI:11851"/>
        <dbReference type="ChEBI" id="CHEBI:15377"/>
        <dbReference type="ChEBI" id="CHEBI:15378"/>
        <dbReference type="ChEBI" id="CHEBI:57287"/>
        <dbReference type="ChEBI" id="CHEBI:57288"/>
        <dbReference type="EC" id="2.3.3.13"/>
    </reaction>
</comment>
<dbReference type="InterPro" id="IPR013709">
    <property type="entry name" value="2-isopropylmalate_synth_dimer"/>
</dbReference>
<dbReference type="PROSITE" id="PS00816">
    <property type="entry name" value="AIPM_HOMOCIT_SYNTH_2"/>
    <property type="match status" value="1"/>
</dbReference>
<dbReference type="STRING" id="29343.CCDG5_1117"/>
<organism evidence="13 14">
    <name type="scientific">[Clostridium] cellulosi</name>
    <dbReference type="NCBI Taxonomy" id="29343"/>
    <lineage>
        <taxon>Bacteria</taxon>
        <taxon>Bacillati</taxon>
        <taxon>Bacillota</taxon>
        <taxon>Clostridia</taxon>
        <taxon>Eubacteriales</taxon>
        <taxon>Oscillospiraceae</taxon>
        <taxon>Oscillospiraceae incertae sedis</taxon>
    </lineage>
</organism>
<evidence type="ECO:0000256" key="9">
    <source>
        <dbReference type="ARBA" id="ARBA00023211"/>
    </source>
</evidence>
<dbReference type="SUPFAM" id="SSF51569">
    <property type="entry name" value="Aldolase"/>
    <property type="match status" value="1"/>
</dbReference>
<dbReference type="SUPFAM" id="SSF110921">
    <property type="entry name" value="2-isopropylmalate synthase LeuA, allosteric (dimerisation) domain"/>
    <property type="match status" value="1"/>
</dbReference>
<evidence type="ECO:0000259" key="12">
    <source>
        <dbReference type="PROSITE" id="PS50991"/>
    </source>
</evidence>
<dbReference type="HAMAP" id="MF_01025">
    <property type="entry name" value="LeuA_type1"/>
    <property type="match status" value="1"/>
</dbReference>
<comment type="similarity">
    <text evidence="2 11">Belongs to the alpha-IPM synthase/homocitrate synthase family. LeuA type 1 subfamily.</text>
</comment>
<dbReference type="GO" id="GO:0009098">
    <property type="term" value="P:L-leucine biosynthetic process"/>
    <property type="evidence" value="ECO:0007669"/>
    <property type="project" value="UniProtKB-UniRule"/>
</dbReference>
<evidence type="ECO:0000256" key="6">
    <source>
        <dbReference type="ARBA" id="ARBA00022605"/>
    </source>
</evidence>
<evidence type="ECO:0000256" key="2">
    <source>
        <dbReference type="ARBA" id="ARBA00009396"/>
    </source>
</evidence>
<evidence type="ECO:0000256" key="3">
    <source>
        <dbReference type="ARBA" id="ARBA00012973"/>
    </source>
</evidence>
<dbReference type="SMART" id="SM00917">
    <property type="entry name" value="LeuA_dimer"/>
    <property type="match status" value="1"/>
</dbReference>
<dbReference type="PANTHER" id="PTHR10277:SF9">
    <property type="entry name" value="2-ISOPROPYLMALATE SYNTHASE 1, CHLOROPLASTIC-RELATED"/>
    <property type="match status" value="1"/>
</dbReference>
<accession>A0A078KSY8</accession>
<sequence length="511" mass="56225">MAGRIYIFDTTLRDGEQSPGCSMNLQEKIEVARQLERLKVDVIEAGFAIASPGDFQSVKAIAETIKDCTVASLSRAVEKDIDRSAEALKGAVNPRIHTFLATSDIHMKYKLRMTPDEVLERTKKMVAYAKNYCSEVEFSAEDATRSNREFLCRVFETAINAGATVINVPDTVGYTTPDEFYDLIQYLKNNVPNIDKAIISVHCHNDLGMAVANTLAAVKAGATQVECTINGIGERAGNAALEEIVMAMKTRNDMFNTTCRVETTQIYRSSKLISSITGVSVQPNKAIVGANAFAHESGIHQHGVLAEKSTYEIMTPESIGLSKNTMVLGKHSGRHAFEDRLKVLGYTLSKEELDAAFEKFKILADKKKVVQDADIEALLSNKAIEIPETYKLDRFVINTGNTITATANVRVIKQNGEPKVIEEVSTGDGPIDAAFKAIDKIVGVSFSLEDYKLNSVTEGQDAQGEAYVKLRRDTRLYTGKGVSTDVFEASVLSYLNAINKMIYKEKLEEQL</sequence>
<feature type="binding site" evidence="11">
    <location>
        <position position="238"/>
    </location>
    <ligand>
        <name>Mn(2+)</name>
        <dbReference type="ChEBI" id="CHEBI:29035"/>
    </ligand>
</feature>
<evidence type="ECO:0000313" key="14">
    <source>
        <dbReference type="Proteomes" id="UP000032431"/>
    </source>
</evidence>
<dbReference type="PROSITE" id="PS00815">
    <property type="entry name" value="AIPM_HOMOCIT_SYNTH_1"/>
    <property type="match status" value="1"/>
</dbReference>
<keyword evidence="10 11" id="KW-0100">Branched-chain amino acid biosynthesis</keyword>
<dbReference type="FunFam" id="3.30.160.270:FF:000003">
    <property type="entry name" value="2-isopropylmalate synthase"/>
    <property type="match status" value="1"/>
</dbReference>
<dbReference type="PROSITE" id="PS50991">
    <property type="entry name" value="PYR_CT"/>
    <property type="match status" value="1"/>
</dbReference>
<feature type="binding site" evidence="11">
    <location>
        <position position="204"/>
    </location>
    <ligand>
        <name>Mn(2+)</name>
        <dbReference type="ChEBI" id="CHEBI:29035"/>
    </ligand>
</feature>
<keyword evidence="14" id="KW-1185">Reference proteome</keyword>
<evidence type="ECO:0000256" key="11">
    <source>
        <dbReference type="HAMAP-Rule" id="MF_01025"/>
    </source>
</evidence>
<dbReference type="InterPro" id="IPR005671">
    <property type="entry name" value="LeuA_bact_synth"/>
</dbReference>
<reference evidence="14" key="1">
    <citation type="submission" date="2014-07" db="EMBL/GenBank/DDBJ databases">
        <authorList>
            <person name="Wibberg D."/>
        </authorList>
    </citation>
    <scope>NUCLEOTIDE SEQUENCE [LARGE SCALE GENOMIC DNA]</scope>
    <source>
        <strain evidence="14">DG5</strain>
    </source>
</reference>
<dbReference type="FunFam" id="3.20.20.70:FF:000010">
    <property type="entry name" value="2-isopropylmalate synthase"/>
    <property type="match status" value="1"/>
</dbReference>
<dbReference type="InterPro" id="IPR050073">
    <property type="entry name" value="2-IPM_HCS-like"/>
</dbReference>
<dbReference type="PATRIC" id="fig|29343.3.peg.1176"/>
<keyword evidence="6 11" id="KW-0028">Amino-acid biosynthesis</keyword>
<dbReference type="HOGENOM" id="CLU_022158_0_1_9"/>
<keyword evidence="7 11" id="KW-0808">Transferase</keyword>
<gene>
    <name evidence="13" type="primary">leuA3</name>
    <name evidence="11" type="synonym">leuA</name>
    <name evidence="13" type="ORF">CCDG5_1117</name>
</gene>
<dbReference type="Gene3D" id="1.10.238.260">
    <property type="match status" value="1"/>
</dbReference>
<dbReference type="Pfam" id="PF00682">
    <property type="entry name" value="HMGL-like"/>
    <property type="match status" value="1"/>
</dbReference>
<protein>
    <recommendedName>
        <fullName evidence="4 11">2-isopropylmalate synthase</fullName>
        <ecNumber evidence="3 11">2.3.3.13</ecNumber>
    </recommendedName>
    <alternativeName>
        <fullName evidence="11">Alpha-IPM synthase</fullName>
    </alternativeName>
    <alternativeName>
        <fullName evidence="11">Alpha-isopropylmalate synthase</fullName>
    </alternativeName>
</protein>
<dbReference type="InterPro" id="IPR002034">
    <property type="entry name" value="AIPM/Hcit_synth_CS"/>
</dbReference>
<evidence type="ECO:0000256" key="10">
    <source>
        <dbReference type="ARBA" id="ARBA00023304"/>
    </source>
</evidence>
<dbReference type="Pfam" id="PF08502">
    <property type="entry name" value="LeuA_dimer"/>
    <property type="match status" value="1"/>
</dbReference>
<evidence type="ECO:0000256" key="7">
    <source>
        <dbReference type="ARBA" id="ARBA00022679"/>
    </source>
</evidence>
<keyword evidence="8 11" id="KW-0479">Metal-binding</keyword>
<keyword evidence="13" id="KW-0012">Acyltransferase</keyword>
<comment type="subunit">
    <text evidence="11">Homodimer.</text>
</comment>
<keyword evidence="5 11" id="KW-0432">Leucine biosynthesis</keyword>
<dbReference type="NCBIfam" id="TIGR00973">
    <property type="entry name" value="leuA_bact"/>
    <property type="match status" value="1"/>
</dbReference>
<dbReference type="PANTHER" id="PTHR10277">
    <property type="entry name" value="HOMOCITRATE SYNTHASE-RELATED"/>
    <property type="match status" value="1"/>
</dbReference>
<dbReference type="CDD" id="cd07940">
    <property type="entry name" value="DRE_TIM_IPMS"/>
    <property type="match status" value="1"/>
</dbReference>
<evidence type="ECO:0000256" key="4">
    <source>
        <dbReference type="ARBA" id="ARBA00018198"/>
    </source>
</evidence>
<feature type="domain" description="Pyruvate carboxyltransferase" evidence="12">
    <location>
        <begin position="5"/>
        <end position="265"/>
    </location>
</feature>
<comment type="function">
    <text evidence="11">Catalyzes the condensation of the acetyl group of acetyl-CoA with 3-methyl-2-oxobutanoate (2-ketoisovalerate) to form 3-carboxy-3-hydroxy-4-methylpentanoate (2-isopropylmalate).</text>
</comment>
<dbReference type="GO" id="GO:0003985">
    <property type="term" value="F:acetyl-CoA C-acetyltransferase activity"/>
    <property type="evidence" value="ECO:0007669"/>
    <property type="project" value="UniProtKB-UniRule"/>
</dbReference>
<dbReference type="EC" id="2.3.3.13" evidence="3 11"/>
<dbReference type="InterPro" id="IPR054691">
    <property type="entry name" value="LeuA/HCS_post-cat"/>
</dbReference>
<dbReference type="GO" id="GO:0003852">
    <property type="term" value="F:2-isopropylmalate synthase activity"/>
    <property type="evidence" value="ECO:0007669"/>
    <property type="project" value="UniProtKB-UniRule"/>
</dbReference>
<dbReference type="Proteomes" id="UP000032431">
    <property type="component" value="Chromosome I"/>
</dbReference>
<proteinExistence type="inferred from homology"/>
<dbReference type="FunFam" id="1.10.238.260:FF:000001">
    <property type="entry name" value="2-isopropylmalate synthase"/>
    <property type="match status" value="1"/>
</dbReference>
<keyword evidence="11" id="KW-0963">Cytoplasm</keyword>
<dbReference type="NCBIfam" id="NF002086">
    <property type="entry name" value="PRK00915.1-3"/>
    <property type="match status" value="1"/>
</dbReference>
<dbReference type="GO" id="GO:0005737">
    <property type="term" value="C:cytoplasm"/>
    <property type="evidence" value="ECO:0007669"/>
    <property type="project" value="UniProtKB-UniRule"/>
</dbReference>
<dbReference type="UniPathway" id="UPA00048">
    <property type="reaction ID" value="UER00070"/>
</dbReference>
<dbReference type="EMBL" id="LM995447">
    <property type="protein sequence ID" value="CDZ24234.1"/>
    <property type="molecule type" value="Genomic_DNA"/>
</dbReference>
<dbReference type="NCBIfam" id="NF002085">
    <property type="entry name" value="PRK00915.1-2"/>
    <property type="match status" value="1"/>
</dbReference>
<dbReference type="OrthoDB" id="9804858at2"/>
<name>A0A078KSY8_9FIRM</name>
<dbReference type="InterPro" id="IPR013785">
    <property type="entry name" value="Aldolase_TIM"/>
</dbReference>
<dbReference type="AlphaFoldDB" id="A0A078KSY8"/>
<dbReference type="GO" id="GO:0030145">
    <property type="term" value="F:manganese ion binding"/>
    <property type="evidence" value="ECO:0007669"/>
    <property type="project" value="UniProtKB-UniRule"/>
</dbReference>
<dbReference type="KEGG" id="ccel:CCDG5_1117"/>
<dbReference type="NCBIfam" id="NF002088">
    <property type="entry name" value="PRK00915.1-5"/>
    <property type="match status" value="1"/>
</dbReference>
<dbReference type="NCBIfam" id="NF002087">
    <property type="entry name" value="PRK00915.1-4"/>
    <property type="match status" value="1"/>
</dbReference>
<feature type="binding site" evidence="11">
    <location>
        <position position="14"/>
    </location>
    <ligand>
        <name>Mn(2+)</name>
        <dbReference type="ChEBI" id="CHEBI:29035"/>
    </ligand>
</feature>
<evidence type="ECO:0000313" key="13">
    <source>
        <dbReference type="EMBL" id="CDZ24234.1"/>
    </source>
</evidence>
<comment type="cofactor">
    <cofactor evidence="11">
        <name>Mn(2+)</name>
        <dbReference type="ChEBI" id="CHEBI:29035"/>
    </cofactor>
</comment>
<dbReference type="Gene3D" id="3.30.160.270">
    <property type="match status" value="1"/>
</dbReference>